<accession>A0ACC0MR24</accession>
<gene>
    <name evidence="1" type="ORF">RHMOL_Rhmol08G0178700</name>
</gene>
<keyword evidence="2" id="KW-1185">Reference proteome</keyword>
<proteinExistence type="predicted"/>
<dbReference type="EMBL" id="CM046395">
    <property type="protein sequence ID" value="KAI8542937.1"/>
    <property type="molecule type" value="Genomic_DNA"/>
</dbReference>
<comment type="caution">
    <text evidence="1">The sequence shown here is derived from an EMBL/GenBank/DDBJ whole genome shotgun (WGS) entry which is preliminary data.</text>
</comment>
<name>A0ACC0MR24_RHOML</name>
<sequence length="128" mass="14687">MLDPLDGISLYMLFLQHEPIAPEDEYYWDLEPAWHVAMDLQPNLLQGYAIPDYMTHFMEDDLVQEDPHVLGECFSPSTVNRLVDSVTDFEYDPTLNIIDEGLPRPIVPYSEVEGYSIMVKDLVPPADL</sequence>
<organism evidence="1 2">
    <name type="scientific">Rhododendron molle</name>
    <name type="common">Chinese azalea</name>
    <name type="synonym">Azalea mollis</name>
    <dbReference type="NCBI Taxonomy" id="49168"/>
    <lineage>
        <taxon>Eukaryota</taxon>
        <taxon>Viridiplantae</taxon>
        <taxon>Streptophyta</taxon>
        <taxon>Embryophyta</taxon>
        <taxon>Tracheophyta</taxon>
        <taxon>Spermatophyta</taxon>
        <taxon>Magnoliopsida</taxon>
        <taxon>eudicotyledons</taxon>
        <taxon>Gunneridae</taxon>
        <taxon>Pentapetalae</taxon>
        <taxon>asterids</taxon>
        <taxon>Ericales</taxon>
        <taxon>Ericaceae</taxon>
        <taxon>Ericoideae</taxon>
        <taxon>Rhodoreae</taxon>
        <taxon>Rhododendron</taxon>
    </lineage>
</organism>
<reference evidence="1" key="1">
    <citation type="submission" date="2022-02" db="EMBL/GenBank/DDBJ databases">
        <title>Plant Genome Project.</title>
        <authorList>
            <person name="Zhang R.-G."/>
        </authorList>
    </citation>
    <scope>NUCLEOTIDE SEQUENCE</scope>
    <source>
        <strain evidence="1">AT1</strain>
    </source>
</reference>
<evidence type="ECO:0000313" key="2">
    <source>
        <dbReference type="Proteomes" id="UP001062846"/>
    </source>
</evidence>
<evidence type="ECO:0000313" key="1">
    <source>
        <dbReference type="EMBL" id="KAI8542937.1"/>
    </source>
</evidence>
<dbReference type="Proteomes" id="UP001062846">
    <property type="component" value="Chromosome 8"/>
</dbReference>
<protein>
    <submittedName>
        <fullName evidence="1">Uncharacterized protein</fullName>
    </submittedName>
</protein>